<dbReference type="InterPro" id="IPR014845">
    <property type="entry name" value="GYD/TTHA1554"/>
</dbReference>
<evidence type="ECO:0000313" key="1">
    <source>
        <dbReference type="EMBL" id="GAA4607950.1"/>
    </source>
</evidence>
<protein>
    <submittedName>
        <fullName evidence="1">GYD domain-containing protein</fullName>
    </submittedName>
</protein>
<name>A0ABP8TJC0_9ACTN</name>
<evidence type="ECO:0000313" key="2">
    <source>
        <dbReference type="Proteomes" id="UP001500212"/>
    </source>
</evidence>
<dbReference type="Pfam" id="PF08734">
    <property type="entry name" value="GYD"/>
    <property type="match status" value="1"/>
</dbReference>
<comment type="caution">
    <text evidence="1">The sequence shown here is derived from an EMBL/GenBank/DDBJ whole genome shotgun (WGS) entry which is preliminary data.</text>
</comment>
<reference evidence="2" key="1">
    <citation type="journal article" date="2019" name="Int. J. Syst. Evol. Microbiol.">
        <title>The Global Catalogue of Microorganisms (GCM) 10K type strain sequencing project: providing services to taxonomists for standard genome sequencing and annotation.</title>
        <authorList>
            <consortium name="The Broad Institute Genomics Platform"/>
            <consortium name="The Broad Institute Genome Sequencing Center for Infectious Disease"/>
            <person name="Wu L."/>
            <person name="Ma J."/>
        </authorList>
    </citation>
    <scope>NUCLEOTIDE SEQUENCE [LARGE SCALE GENOMIC DNA]</scope>
    <source>
        <strain evidence="2">JCM 17938</strain>
    </source>
</reference>
<keyword evidence="2" id="KW-1185">Reference proteome</keyword>
<dbReference type="Proteomes" id="UP001500212">
    <property type="component" value="Unassembled WGS sequence"/>
</dbReference>
<accession>A0ABP8TJC0</accession>
<organism evidence="1 2">
    <name type="scientific">Actinoallomurus liliacearum</name>
    <dbReference type="NCBI Taxonomy" id="1080073"/>
    <lineage>
        <taxon>Bacteria</taxon>
        <taxon>Bacillati</taxon>
        <taxon>Actinomycetota</taxon>
        <taxon>Actinomycetes</taxon>
        <taxon>Streptosporangiales</taxon>
        <taxon>Thermomonosporaceae</taxon>
        <taxon>Actinoallomurus</taxon>
    </lineage>
</organism>
<proteinExistence type="predicted"/>
<gene>
    <name evidence="1" type="ORF">GCM10023195_30660</name>
</gene>
<sequence>MATYMLLSKWTDLGRREAATLPDRVTEVTKHLEEMGGRVLGFYLTMGEYDQVGLIETPDEEVAARFAVFIAGRGYVVSETLRCFSMDEMRSLT</sequence>
<dbReference type="EMBL" id="BAABHJ010000008">
    <property type="protein sequence ID" value="GAA4607950.1"/>
    <property type="molecule type" value="Genomic_DNA"/>
</dbReference>